<sequence length="63" mass="7036">MILLSSIWLNSTQRFPPCRFSVIRAPRSQGCCTTQAVSLTVTNCVFCFYACLWTTNPMNGLSV</sequence>
<evidence type="ECO:0000313" key="1">
    <source>
        <dbReference type="EMBL" id="MBX71000.1"/>
    </source>
</evidence>
<name>A0A2P2QVF5_RHIMU</name>
<dbReference type="AlphaFoldDB" id="A0A2P2QVF5"/>
<protein>
    <submittedName>
        <fullName evidence="1">Uncharacterized protein</fullName>
    </submittedName>
</protein>
<accession>A0A2P2QVF5</accession>
<dbReference type="EMBL" id="GGEC01090516">
    <property type="protein sequence ID" value="MBX71000.1"/>
    <property type="molecule type" value="Transcribed_RNA"/>
</dbReference>
<proteinExistence type="predicted"/>
<reference evidence="1" key="1">
    <citation type="submission" date="2018-02" db="EMBL/GenBank/DDBJ databases">
        <title>Rhizophora mucronata_Transcriptome.</title>
        <authorList>
            <person name="Meera S.P."/>
            <person name="Sreeshan A."/>
            <person name="Augustine A."/>
        </authorList>
    </citation>
    <scope>NUCLEOTIDE SEQUENCE</scope>
    <source>
        <tissue evidence="1">Leaf</tissue>
    </source>
</reference>
<organism evidence="1">
    <name type="scientific">Rhizophora mucronata</name>
    <name type="common">Asiatic mangrove</name>
    <dbReference type="NCBI Taxonomy" id="61149"/>
    <lineage>
        <taxon>Eukaryota</taxon>
        <taxon>Viridiplantae</taxon>
        <taxon>Streptophyta</taxon>
        <taxon>Embryophyta</taxon>
        <taxon>Tracheophyta</taxon>
        <taxon>Spermatophyta</taxon>
        <taxon>Magnoliopsida</taxon>
        <taxon>eudicotyledons</taxon>
        <taxon>Gunneridae</taxon>
        <taxon>Pentapetalae</taxon>
        <taxon>rosids</taxon>
        <taxon>fabids</taxon>
        <taxon>Malpighiales</taxon>
        <taxon>Rhizophoraceae</taxon>
        <taxon>Rhizophora</taxon>
    </lineage>
</organism>